<evidence type="ECO:0000313" key="2">
    <source>
        <dbReference type="EMBL" id="SDE18700.1"/>
    </source>
</evidence>
<keyword evidence="1" id="KW-0472">Membrane</keyword>
<gene>
    <name evidence="2" type="ORF">SAMN05421720_104104</name>
</gene>
<dbReference type="EMBL" id="FNAP01000004">
    <property type="protein sequence ID" value="SDE18700.1"/>
    <property type="molecule type" value="Genomic_DNA"/>
</dbReference>
<name>A0A1G7AVH8_9PROT</name>
<feature type="transmembrane region" description="Helical" evidence="1">
    <location>
        <begin position="36"/>
        <end position="57"/>
    </location>
</feature>
<dbReference type="RefSeq" id="WP_092784352.1">
    <property type="nucleotide sequence ID" value="NZ_FNAP01000004.1"/>
</dbReference>
<dbReference type="AlphaFoldDB" id="A0A1G7AVH8"/>
<evidence type="ECO:0000313" key="3">
    <source>
        <dbReference type="Proteomes" id="UP000199412"/>
    </source>
</evidence>
<feature type="transmembrane region" description="Helical" evidence="1">
    <location>
        <begin position="6"/>
        <end position="24"/>
    </location>
</feature>
<keyword evidence="3" id="KW-1185">Reference proteome</keyword>
<keyword evidence="1" id="KW-0812">Transmembrane</keyword>
<keyword evidence="1" id="KW-1133">Transmembrane helix</keyword>
<reference evidence="2 3" key="1">
    <citation type="submission" date="2016-10" db="EMBL/GenBank/DDBJ databases">
        <authorList>
            <person name="de Groot N.N."/>
        </authorList>
    </citation>
    <scope>NUCLEOTIDE SEQUENCE [LARGE SCALE GENOMIC DNA]</scope>
    <source>
        <strain evidence="2 3">ATCC 700224</strain>
    </source>
</reference>
<dbReference type="STRING" id="69960.SAMN05421720_104104"/>
<protein>
    <submittedName>
        <fullName evidence="2">Uncharacterized protein</fullName>
    </submittedName>
</protein>
<proteinExistence type="predicted"/>
<evidence type="ECO:0000256" key="1">
    <source>
        <dbReference type="SAM" id="Phobius"/>
    </source>
</evidence>
<organism evidence="2 3">
    <name type="scientific">Rhodospira trueperi</name>
    <dbReference type="NCBI Taxonomy" id="69960"/>
    <lineage>
        <taxon>Bacteria</taxon>
        <taxon>Pseudomonadati</taxon>
        <taxon>Pseudomonadota</taxon>
        <taxon>Alphaproteobacteria</taxon>
        <taxon>Rhodospirillales</taxon>
        <taxon>Rhodospirillaceae</taxon>
        <taxon>Rhodospira</taxon>
    </lineage>
</organism>
<sequence length="71" mass="7692">MDLTATGAALAGVATILAVAVWRVRQPWRPGRLWRIPWNAVMALALVALMGLLAHLVSLLTGQPIEPRALR</sequence>
<accession>A0A1G7AVH8</accession>
<dbReference type="Proteomes" id="UP000199412">
    <property type="component" value="Unassembled WGS sequence"/>
</dbReference>